<reference evidence="2" key="1">
    <citation type="journal article" date="2019" name="Sci. Rep.">
        <title>Draft genome of Tanacetum cinerariifolium, the natural source of mosquito coil.</title>
        <authorList>
            <person name="Yamashiro T."/>
            <person name="Shiraishi A."/>
            <person name="Satake H."/>
            <person name="Nakayama K."/>
        </authorList>
    </citation>
    <scope>NUCLEOTIDE SEQUENCE</scope>
</reference>
<keyword evidence="1" id="KW-1133">Transmembrane helix</keyword>
<dbReference type="GO" id="GO:0003964">
    <property type="term" value="F:RNA-directed DNA polymerase activity"/>
    <property type="evidence" value="ECO:0007669"/>
    <property type="project" value="UniProtKB-KW"/>
</dbReference>
<keyword evidence="2" id="KW-0695">RNA-directed DNA polymerase</keyword>
<comment type="caution">
    <text evidence="2">The sequence shown here is derived from an EMBL/GenBank/DDBJ whole genome shotgun (WGS) entry which is preliminary data.</text>
</comment>
<keyword evidence="2" id="KW-0808">Transferase</keyword>
<sequence length="120" mass="14158">LSDIISYLSGRPINRSIWSILQRLVIGFMVYFIWLERNQRRFQDKRRLAKDLCGIIRGNVRLRLMSLKIRKSVQVMEAARLWDFGVEEYLDMDMEEKKEDISKTSGIVNFLALSSFVLLV</sequence>
<accession>A0A699S740</accession>
<proteinExistence type="predicted"/>
<feature type="non-terminal residue" evidence="2">
    <location>
        <position position="1"/>
    </location>
</feature>
<dbReference type="AlphaFoldDB" id="A0A699S740"/>
<name>A0A699S740_TANCI</name>
<organism evidence="2">
    <name type="scientific">Tanacetum cinerariifolium</name>
    <name type="common">Dalmatian daisy</name>
    <name type="synonym">Chrysanthemum cinerariifolium</name>
    <dbReference type="NCBI Taxonomy" id="118510"/>
    <lineage>
        <taxon>Eukaryota</taxon>
        <taxon>Viridiplantae</taxon>
        <taxon>Streptophyta</taxon>
        <taxon>Embryophyta</taxon>
        <taxon>Tracheophyta</taxon>
        <taxon>Spermatophyta</taxon>
        <taxon>Magnoliopsida</taxon>
        <taxon>eudicotyledons</taxon>
        <taxon>Gunneridae</taxon>
        <taxon>Pentapetalae</taxon>
        <taxon>asterids</taxon>
        <taxon>campanulids</taxon>
        <taxon>Asterales</taxon>
        <taxon>Asteraceae</taxon>
        <taxon>Asteroideae</taxon>
        <taxon>Anthemideae</taxon>
        <taxon>Anthemidinae</taxon>
        <taxon>Tanacetum</taxon>
    </lineage>
</organism>
<dbReference type="EMBL" id="BKCJ011142793">
    <property type="protein sequence ID" value="GFC93359.1"/>
    <property type="molecule type" value="Genomic_DNA"/>
</dbReference>
<protein>
    <submittedName>
        <fullName evidence="2">RNA-directed DNA polymerase, eukaryota, reverse transcriptase zinc-binding domain protein</fullName>
    </submittedName>
</protein>
<gene>
    <name evidence="2" type="ORF">Tci_865329</name>
</gene>
<feature type="transmembrane region" description="Helical" evidence="1">
    <location>
        <begin position="16"/>
        <end position="35"/>
    </location>
</feature>
<keyword evidence="2" id="KW-0548">Nucleotidyltransferase</keyword>
<keyword evidence="1" id="KW-0812">Transmembrane</keyword>
<keyword evidence="1" id="KW-0472">Membrane</keyword>
<evidence type="ECO:0000256" key="1">
    <source>
        <dbReference type="SAM" id="Phobius"/>
    </source>
</evidence>
<evidence type="ECO:0000313" key="2">
    <source>
        <dbReference type="EMBL" id="GFC93359.1"/>
    </source>
</evidence>